<evidence type="ECO:0000256" key="4">
    <source>
        <dbReference type="ARBA" id="ARBA00022989"/>
    </source>
</evidence>
<keyword evidence="9" id="KW-1185">Reference proteome</keyword>
<reference evidence="8 9" key="1">
    <citation type="journal article" date="2014" name="PLoS Genet.">
        <title>Phylogenetically driven sequencing of extremely halophilic archaea reveals strategies for static and dynamic osmo-response.</title>
        <authorList>
            <person name="Becker E.A."/>
            <person name="Seitzer P.M."/>
            <person name="Tritt A."/>
            <person name="Larsen D."/>
            <person name="Krusor M."/>
            <person name="Yao A.I."/>
            <person name="Wu D."/>
            <person name="Madern D."/>
            <person name="Eisen J.A."/>
            <person name="Darling A.E."/>
            <person name="Facciotti M.T."/>
        </authorList>
    </citation>
    <scope>NUCLEOTIDE SEQUENCE [LARGE SCALE GENOMIC DNA]</scope>
    <source>
        <strain evidence="8 9">DSM 19288</strain>
    </source>
</reference>
<dbReference type="InterPro" id="IPR051605">
    <property type="entry name" value="CstA"/>
</dbReference>
<feature type="domain" description="CstA N-terminal" evidence="7">
    <location>
        <begin position="4"/>
        <end position="396"/>
    </location>
</feature>
<feature type="transmembrane region" description="Helical" evidence="6">
    <location>
        <begin position="133"/>
        <end position="156"/>
    </location>
</feature>
<accession>M0E0M1</accession>
<evidence type="ECO:0000256" key="2">
    <source>
        <dbReference type="ARBA" id="ARBA00022475"/>
    </source>
</evidence>
<gene>
    <name evidence="8" type="ORF">C463_13789</name>
</gene>
<feature type="transmembrane region" description="Helical" evidence="6">
    <location>
        <begin position="187"/>
        <end position="206"/>
    </location>
</feature>
<proteinExistence type="predicted"/>
<feature type="transmembrane region" description="Helical" evidence="6">
    <location>
        <begin position="285"/>
        <end position="305"/>
    </location>
</feature>
<evidence type="ECO:0000256" key="5">
    <source>
        <dbReference type="ARBA" id="ARBA00023136"/>
    </source>
</evidence>
<feature type="domain" description="CstA N-terminal" evidence="7">
    <location>
        <begin position="410"/>
        <end position="557"/>
    </location>
</feature>
<feature type="transmembrane region" description="Helical" evidence="6">
    <location>
        <begin position="6"/>
        <end position="22"/>
    </location>
</feature>
<feature type="transmembrane region" description="Helical" evidence="6">
    <location>
        <begin position="585"/>
        <end position="609"/>
    </location>
</feature>
<comment type="subcellular location">
    <subcellularLocation>
        <location evidence="1">Cell membrane</location>
        <topology evidence="1">Multi-pass membrane protein</topology>
    </subcellularLocation>
</comment>
<feature type="transmembrane region" description="Helical" evidence="6">
    <location>
        <begin position="338"/>
        <end position="358"/>
    </location>
</feature>
<evidence type="ECO:0000256" key="6">
    <source>
        <dbReference type="SAM" id="Phobius"/>
    </source>
</evidence>
<feature type="transmembrane region" description="Helical" evidence="6">
    <location>
        <begin position="520"/>
        <end position="536"/>
    </location>
</feature>
<evidence type="ECO:0000313" key="9">
    <source>
        <dbReference type="Proteomes" id="UP000011586"/>
    </source>
</evidence>
<dbReference type="GO" id="GO:0005886">
    <property type="term" value="C:plasma membrane"/>
    <property type="evidence" value="ECO:0007669"/>
    <property type="project" value="UniProtKB-SubCell"/>
</dbReference>
<keyword evidence="5 6" id="KW-0472">Membrane</keyword>
<dbReference type="PANTHER" id="PTHR30252:SF0">
    <property type="entry name" value="PEPTIDE TRANSPORTER CSTA"/>
    <property type="match status" value="1"/>
</dbReference>
<dbReference type="AlphaFoldDB" id="M0E0M1"/>
<sequence length="628" mass="65480">MTSVIWIVVAVLSTFTVGYMGYSRYLSRFVDLDDDRETPAHKYEDGQEYVPAKKPVLLGHHFSSIAGGAPIVGPITAGAIWGWVPALLWVAIGNPLMGAVHDFISLSGSMRHEGKSIGFMIGEYVGERGKNMLLWFAFLTIILVVAVFALVVGIVLNAFPSAATASLVYIALAFGFGVYLYQLDGPFLPGTVVFVAGVFAGVWLGIQYPIALFPAVESGAFPEGTIVLLEFLGNGAWLPGAVVSADAILQPNVAAWVPVILVYATLASALPVWVLLQPRDYLSSFLLYSGVGGALLAIIVGTLLGTSAQPLTIDSSIGAYMGFFGSDLAIGERGITPLFPLLFVTIACGTISGFHSLVSSGTTAKQLNKESDARLIGYGGMLGEGLLASVAISTLAVAGATTAAAGGGIGGALPNFATGGGIILTSLGIPQSFGAPFMALVLVSFLLTSTDTAARLGRYMMEEIVGTRGSGTTTGFSADLGSIAKGRYTNPVIQISIAYLLVISGEWVTLWALFGGANQLLAALALLAGTVWLANWDESKQLASTGVPMTVMVTITVLGLSWVALWDNFYQKLILGNVSGLSGQISAVVQMGLAFVLIYLALSLVRIGYDNITTVRSSSGAAAEPSDD</sequence>
<evidence type="ECO:0000313" key="8">
    <source>
        <dbReference type="EMBL" id="ELZ41321.1"/>
    </source>
</evidence>
<evidence type="ECO:0000256" key="1">
    <source>
        <dbReference type="ARBA" id="ARBA00004651"/>
    </source>
</evidence>
<dbReference type="PANTHER" id="PTHR30252">
    <property type="entry name" value="INNER MEMBRANE PEPTIDE TRANSPORTER"/>
    <property type="match status" value="1"/>
</dbReference>
<feature type="transmembrane region" description="Helical" evidence="6">
    <location>
        <begin position="435"/>
        <end position="454"/>
    </location>
</feature>
<keyword evidence="4 6" id="KW-1133">Transmembrane helix</keyword>
<feature type="transmembrane region" description="Helical" evidence="6">
    <location>
        <begin position="492"/>
        <end position="514"/>
    </location>
</feature>
<feature type="transmembrane region" description="Helical" evidence="6">
    <location>
        <begin position="378"/>
        <end position="400"/>
    </location>
</feature>
<dbReference type="RefSeq" id="WP_008444664.1">
    <property type="nucleotide sequence ID" value="NZ_AOJK01000064.1"/>
</dbReference>
<feature type="transmembrane region" description="Helical" evidence="6">
    <location>
        <begin position="162"/>
        <end position="180"/>
    </location>
</feature>
<feature type="transmembrane region" description="Helical" evidence="6">
    <location>
        <begin position="253"/>
        <end position="276"/>
    </location>
</feature>
<dbReference type="EMBL" id="AOJK01000064">
    <property type="protein sequence ID" value="ELZ41321.1"/>
    <property type="molecule type" value="Genomic_DNA"/>
</dbReference>
<comment type="caution">
    <text evidence="8">The sequence shown here is derived from an EMBL/GenBank/DDBJ whole genome shotgun (WGS) entry which is preliminary data.</text>
</comment>
<dbReference type="PATRIC" id="fig|1227465.4.peg.2681"/>
<keyword evidence="3 6" id="KW-0812">Transmembrane</keyword>
<dbReference type="STRING" id="1227465.C463_13789"/>
<dbReference type="GO" id="GO:0009267">
    <property type="term" value="P:cellular response to starvation"/>
    <property type="evidence" value="ECO:0007669"/>
    <property type="project" value="InterPro"/>
</dbReference>
<dbReference type="Pfam" id="PF02554">
    <property type="entry name" value="CstA"/>
    <property type="match status" value="2"/>
</dbReference>
<dbReference type="Proteomes" id="UP000011586">
    <property type="component" value="Unassembled WGS sequence"/>
</dbReference>
<name>M0E0M1_9EURY</name>
<organism evidence="8 9">
    <name type="scientific">Halorubrum californiense DSM 19288</name>
    <dbReference type="NCBI Taxonomy" id="1227465"/>
    <lineage>
        <taxon>Archaea</taxon>
        <taxon>Methanobacteriati</taxon>
        <taxon>Methanobacteriota</taxon>
        <taxon>Stenosarchaea group</taxon>
        <taxon>Halobacteria</taxon>
        <taxon>Halobacteriales</taxon>
        <taxon>Haloferacaceae</taxon>
        <taxon>Halorubrum</taxon>
    </lineage>
</organism>
<feature type="transmembrane region" description="Helical" evidence="6">
    <location>
        <begin position="543"/>
        <end position="565"/>
    </location>
</feature>
<dbReference type="OrthoDB" id="77715at2157"/>
<keyword evidence="2" id="KW-1003">Cell membrane</keyword>
<protein>
    <submittedName>
        <fullName evidence="8">Carbon starvation protein CstA</fullName>
    </submittedName>
</protein>
<dbReference type="InterPro" id="IPR003706">
    <property type="entry name" value="CstA_N"/>
</dbReference>
<evidence type="ECO:0000259" key="7">
    <source>
        <dbReference type="Pfam" id="PF02554"/>
    </source>
</evidence>
<evidence type="ECO:0000256" key="3">
    <source>
        <dbReference type="ARBA" id="ARBA00022692"/>
    </source>
</evidence>